<evidence type="ECO:0000256" key="1">
    <source>
        <dbReference type="ARBA" id="ARBA00022737"/>
    </source>
</evidence>
<dbReference type="Proteomes" id="UP001415857">
    <property type="component" value="Unassembled WGS sequence"/>
</dbReference>
<evidence type="ECO:0000313" key="3">
    <source>
        <dbReference type="EMBL" id="KAK9288026.1"/>
    </source>
</evidence>
<dbReference type="InterPro" id="IPR011990">
    <property type="entry name" value="TPR-like_helical_dom_sf"/>
</dbReference>
<dbReference type="PROSITE" id="PS51375">
    <property type="entry name" value="PPR"/>
    <property type="match status" value="2"/>
</dbReference>
<dbReference type="GO" id="GO:0009451">
    <property type="term" value="P:RNA modification"/>
    <property type="evidence" value="ECO:0007669"/>
    <property type="project" value="InterPro"/>
</dbReference>
<dbReference type="InterPro" id="IPR046960">
    <property type="entry name" value="PPR_At4g14850-like_plant"/>
</dbReference>
<comment type="caution">
    <text evidence="3">The sequence shown here is derived from an EMBL/GenBank/DDBJ whole genome shotgun (WGS) entry which is preliminary data.</text>
</comment>
<gene>
    <name evidence="3" type="ORF">L1049_016471</name>
</gene>
<evidence type="ECO:0000256" key="2">
    <source>
        <dbReference type="PROSITE-ProRule" id="PRU00708"/>
    </source>
</evidence>
<dbReference type="Pfam" id="PF01535">
    <property type="entry name" value="PPR"/>
    <property type="match status" value="5"/>
</dbReference>
<keyword evidence="1" id="KW-0677">Repeat</keyword>
<dbReference type="NCBIfam" id="TIGR00756">
    <property type="entry name" value="PPR"/>
    <property type="match status" value="3"/>
</dbReference>
<evidence type="ECO:0000313" key="4">
    <source>
        <dbReference type="Proteomes" id="UP001415857"/>
    </source>
</evidence>
<protein>
    <recommendedName>
        <fullName evidence="5">Pentatricopeptide repeat-containing protein</fullName>
    </recommendedName>
</protein>
<dbReference type="GO" id="GO:0003723">
    <property type="term" value="F:RNA binding"/>
    <property type="evidence" value="ECO:0007669"/>
    <property type="project" value="InterPro"/>
</dbReference>
<proteinExistence type="predicted"/>
<dbReference type="PANTHER" id="PTHR47926">
    <property type="entry name" value="PENTATRICOPEPTIDE REPEAT-CONTAINING PROTEIN"/>
    <property type="match status" value="1"/>
</dbReference>
<reference evidence="3 4" key="1">
    <citation type="journal article" date="2024" name="Plant J.">
        <title>Genome sequences and population genomics reveal climatic adaptation and genomic divergence between two closely related sweetgum species.</title>
        <authorList>
            <person name="Xu W.Q."/>
            <person name="Ren C.Q."/>
            <person name="Zhang X.Y."/>
            <person name="Comes H.P."/>
            <person name="Liu X.H."/>
            <person name="Li Y.G."/>
            <person name="Kettle C.J."/>
            <person name="Jalonen R."/>
            <person name="Gaisberger H."/>
            <person name="Ma Y.Z."/>
            <person name="Qiu Y.X."/>
        </authorList>
    </citation>
    <scope>NUCLEOTIDE SEQUENCE [LARGE SCALE GENOMIC DNA]</scope>
    <source>
        <strain evidence="3">Hangzhou</strain>
    </source>
</reference>
<dbReference type="Gene3D" id="1.25.40.10">
    <property type="entry name" value="Tetratricopeptide repeat domain"/>
    <property type="match status" value="3"/>
</dbReference>
<dbReference type="FunFam" id="1.25.40.10:FF:001695">
    <property type="entry name" value="Pentatricopeptide repeat-containing protein At4g37170"/>
    <property type="match status" value="1"/>
</dbReference>
<keyword evidence="4" id="KW-1185">Reference proteome</keyword>
<feature type="repeat" description="PPR" evidence="2">
    <location>
        <begin position="96"/>
        <end position="130"/>
    </location>
</feature>
<dbReference type="EMBL" id="JBBPBK010000003">
    <property type="protein sequence ID" value="KAK9288026.1"/>
    <property type="molecule type" value="Genomic_DNA"/>
</dbReference>
<dbReference type="PANTHER" id="PTHR47926:SF347">
    <property type="entry name" value="PENTATRICOPEPTIDE REPEAT-CONTAINING PROTEIN"/>
    <property type="match status" value="1"/>
</dbReference>
<sequence>MIFGYAKTGRLDEARKLFDEMPERDNFSWSVMISGNVRKDRPNEALELYKVMQRHDNYKCNKFTVSSALAASAAIPCLHIEKEIYGHIMRTGLDSDAVVWGALSDMYGKCGSIEEARHIFYQTMDRDVVSWTAMISRYFEEKWREEGFAIFMDLIRLVSKGFEYFHLIKEKHGLTYTADHYACVIDLLARSGRFKEAEDIIDEMPIKADKFLWALLLGGCRIHRA</sequence>
<dbReference type="AlphaFoldDB" id="A0AAP0X348"/>
<name>A0AAP0X348_LIQFO</name>
<evidence type="ECO:0008006" key="5">
    <source>
        <dbReference type="Google" id="ProtNLM"/>
    </source>
</evidence>
<accession>A0AAP0X348</accession>
<feature type="repeat" description="PPR" evidence="2">
    <location>
        <begin position="1"/>
        <end position="28"/>
    </location>
</feature>
<dbReference type="InterPro" id="IPR002885">
    <property type="entry name" value="PPR_rpt"/>
</dbReference>
<organism evidence="3 4">
    <name type="scientific">Liquidambar formosana</name>
    <name type="common">Formosan gum</name>
    <dbReference type="NCBI Taxonomy" id="63359"/>
    <lineage>
        <taxon>Eukaryota</taxon>
        <taxon>Viridiplantae</taxon>
        <taxon>Streptophyta</taxon>
        <taxon>Embryophyta</taxon>
        <taxon>Tracheophyta</taxon>
        <taxon>Spermatophyta</taxon>
        <taxon>Magnoliopsida</taxon>
        <taxon>eudicotyledons</taxon>
        <taxon>Gunneridae</taxon>
        <taxon>Pentapetalae</taxon>
        <taxon>Saxifragales</taxon>
        <taxon>Altingiaceae</taxon>
        <taxon>Liquidambar</taxon>
    </lineage>
</organism>